<dbReference type="PANTHER" id="PTHR11040">
    <property type="entry name" value="ZINC/IRON TRANSPORTER"/>
    <property type="match status" value="1"/>
</dbReference>
<accession>A0AAP2D8Y3</accession>
<reference evidence="6 7" key="1">
    <citation type="submission" date="2021-05" db="EMBL/GenBank/DDBJ databases">
        <title>A Polyphasic approach of four new species of the genus Ohtaekwangia: Ohtaekwangia histidinii sp. nov., Ohtaekwangia cretensis sp. nov., Ohtaekwangia indiensis sp. nov., Ohtaekwangia reichenbachii sp. nov. from diverse environment.</title>
        <authorList>
            <person name="Octaviana S."/>
        </authorList>
    </citation>
    <scope>NUCLEOTIDE SEQUENCE [LARGE SCALE GENOMIC DNA]</scope>
    <source>
        <strain evidence="6 7">PWU37</strain>
    </source>
</reference>
<feature type="transmembrane region" description="Helical" evidence="5">
    <location>
        <begin position="6"/>
        <end position="24"/>
    </location>
</feature>
<feature type="transmembrane region" description="Helical" evidence="5">
    <location>
        <begin position="111"/>
        <end position="131"/>
    </location>
</feature>
<dbReference type="Pfam" id="PF02535">
    <property type="entry name" value="Zip"/>
    <property type="match status" value="1"/>
</dbReference>
<comment type="caution">
    <text evidence="6">The sequence shown here is derived from an EMBL/GenBank/DDBJ whole genome shotgun (WGS) entry which is preliminary data.</text>
</comment>
<protein>
    <submittedName>
        <fullName evidence="6">ZIP family metal transporter</fullName>
    </submittedName>
</protein>
<keyword evidence="3 5" id="KW-1133">Transmembrane helix</keyword>
<organism evidence="6 7">
    <name type="scientific">Dawidia soli</name>
    <dbReference type="NCBI Taxonomy" id="2782352"/>
    <lineage>
        <taxon>Bacteria</taxon>
        <taxon>Pseudomonadati</taxon>
        <taxon>Bacteroidota</taxon>
        <taxon>Cytophagia</taxon>
        <taxon>Cytophagales</taxon>
        <taxon>Chryseotaleaceae</taxon>
        <taxon>Dawidia</taxon>
    </lineage>
</organism>
<keyword evidence="4 5" id="KW-0472">Membrane</keyword>
<evidence type="ECO:0000313" key="7">
    <source>
        <dbReference type="Proteomes" id="UP001319180"/>
    </source>
</evidence>
<feature type="transmembrane region" description="Helical" evidence="5">
    <location>
        <begin position="143"/>
        <end position="166"/>
    </location>
</feature>
<dbReference type="GO" id="GO:0016020">
    <property type="term" value="C:membrane"/>
    <property type="evidence" value="ECO:0007669"/>
    <property type="project" value="UniProtKB-SubCell"/>
</dbReference>
<feature type="transmembrane region" description="Helical" evidence="5">
    <location>
        <begin position="31"/>
        <end position="51"/>
    </location>
</feature>
<sequence>MTLKLLVLFFTPLLSGLAIFLVPGGKGRRSFKLLLVFAGAYLFAITIIHILPELYHQPVGLEYIGLFVLAGFFLQQVLEYFTAGIEHGHMHGHVAPGQQGHPHHTHTHQSVSAVVLLMALCIHAFLEGGMLAQPATMGVPYDVHAILLGIALHRAPAAFALMTVLAYQLGSRRRALPYLLGFSLAAPFGLLISTSLAEYEILTGEGMIFLYAVVCGNFLHISTTIVFESSPEHRFNAKKLTVAIVGSLVAVLVEYGLM</sequence>
<evidence type="ECO:0000256" key="1">
    <source>
        <dbReference type="ARBA" id="ARBA00004141"/>
    </source>
</evidence>
<feature type="transmembrane region" description="Helical" evidence="5">
    <location>
        <begin position="63"/>
        <end position="81"/>
    </location>
</feature>
<keyword evidence="2 5" id="KW-0812">Transmembrane</keyword>
<dbReference type="EMBL" id="JAHESC010000016">
    <property type="protein sequence ID" value="MBT1687419.1"/>
    <property type="molecule type" value="Genomic_DNA"/>
</dbReference>
<dbReference type="Proteomes" id="UP001319180">
    <property type="component" value="Unassembled WGS sequence"/>
</dbReference>
<evidence type="ECO:0000256" key="2">
    <source>
        <dbReference type="ARBA" id="ARBA00022692"/>
    </source>
</evidence>
<keyword evidence="7" id="KW-1185">Reference proteome</keyword>
<dbReference type="InterPro" id="IPR003689">
    <property type="entry name" value="ZIP"/>
</dbReference>
<evidence type="ECO:0000256" key="4">
    <source>
        <dbReference type="ARBA" id="ARBA00023136"/>
    </source>
</evidence>
<feature type="transmembrane region" description="Helical" evidence="5">
    <location>
        <begin position="208"/>
        <end position="227"/>
    </location>
</feature>
<name>A0AAP2D8Y3_9BACT</name>
<gene>
    <name evidence="6" type="ORF">KK078_12690</name>
</gene>
<comment type="subcellular location">
    <subcellularLocation>
        <location evidence="1">Membrane</location>
        <topology evidence="1">Multi-pass membrane protein</topology>
    </subcellularLocation>
</comment>
<dbReference type="AlphaFoldDB" id="A0AAP2D8Y3"/>
<evidence type="ECO:0000256" key="5">
    <source>
        <dbReference type="SAM" id="Phobius"/>
    </source>
</evidence>
<evidence type="ECO:0000313" key="6">
    <source>
        <dbReference type="EMBL" id="MBT1687419.1"/>
    </source>
</evidence>
<dbReference type="GO" id="GO:0005385">
    <property type="term" value="F:zinc ion transmembrane transporter activity"/>
    <property type="evidence" value="ECO:0007669"/>
    <property type="project" value="TreeGrafter"/>
</dbReference>
<feature type="transmembrane region" description="Helical" evidence="5">
    <location>
        <begin position="239"/>
        <end position="257"/>
    </location>
</feature>
<dbReference type="PANTHER" id="PTHR11040:SF44">
    <property type="entry name" value="PROTEIN ZNTC-RELATED"/>
    <property type="match status" value="1"/>
</dbReference>
<dbReference type="RefSeq" id="WP_254090647.1">
    <property type="nucleotide sequence ID" value="NZ_JAHESC010000016.1"/>
</dbReference>
<proteinExistence type="predicted"/>
<evidence type="ECO:0000256" key="3">
    <source>
        <dbReference type="ARBA" id="ARBA00022989"/>
    </source>
</evidence>
<feature type="transmembrane region" description="Helical" evidence="5">
    <location>
        <begin position="178"/>
        <end position="196"/>
    </location>
</feature>